<evidence type="ECO:0000313" key="1">
    <source>
        <dbReference type="EMBL" id="PYB75564.1"/>
    </source>
</evidence>
<organism evidence="1 2">
    <name type="scientific">Rhizobium wuzhouense</name>
    <dbReference type="NCBI Taxonomy" id="1986026"/>
    <lineage>
        <taxon>Bacteria</taxon>
        <taxon>Pseudomonadati</taxon>
        <taxon>Pseudomonadota</taxon>
        <taxon>Alphaproteobacteria</taxon>
        <taxon>Hyphomicrobiales</taxon>
        <taxon>Rhizobiaceae</taxon>
        <taxon>Rhizobium/Agrobacterium group</taxon>
        <taxon>Rhizobium</taxon>
    </lineage>
</organism>
<dbReference type="Pfam" id="PF04365">
    <property type="entry name" value="BrnT_toxin"/>
    <property type="match status" value="1"/>
</dbReference>
<dbReference type="InterPro" id="IPR007460">
    <property type="entry name" value="BrnT_toxin"/>
</dbReference>
<dbReference type="EMBL" id="QJRY01000002">
    <property type="protein sequence ID" value="PYB75564.1"/>
    <property type="molecule type" value="Genomic_DNA"/>
</dbReference>
<dbReference type="RefSeq" id="WP_110790951.1">
    <property type="nucleotide sequence ID" value="NZ_QJRY01000002.1"/>
</dbReference>
<dbReference type="Proteomes" id="UP000247536">
    <property type="component" value="Unassembled WGS sequence"/>
</dbReference>
<protein>
    <submittedName>
        <fullName evidence="1">Toxin</fullName>
    </submittedName>
</protein>
<evidence type="ECO:0000313" key="2">
    <source>
        <dbReference type="Proteomes" id="UP000247536"/>
    </source>
</evidence>
<proteinExistence type="predicted"/>
<dbReference type="InterPro" id="IPR038573">
    <property type="entry name" value="BrnT_sf"/>
</dbReference>
<comment type="caution">
    <text evidence="1">The sequence shown here is derived from an EMBL/GenBank/DDBJ whole genome shotgun (WGS) entry which is preliminary data.</text>
</comment>
<keyword evidence="2" id="KW-1185">Reference proteome</keyword>
<dbReference type="Gene3D" id="3.10.450.530">
    <property type="entry name" value="Ribonuclease toxin, BrnT, of type II toxin-antitoxin system"/>
    <property type="match status" value="1"/>
</dbReference>
<gene>
    <name evidence="1" type="ORF">DMY87_09075</name>
</gene>
<sequence>MEFEFDPAKSEANKAKHGIDFVAAQELWRPGNGLTVDARSHDEVRYGIVGQIEGKFWVGYFTLRQKKIRIISVRRARKAEIQFYEDHNSSRTRPEIR</sequence>
<name>A0ABX5NWR1_9HYPH</name>
<accession>A0ABX5NWR1</accession>
<reference evidence="1 2" key="1">
    <citation type="submission" date="2018-06" db="EMBL/GenBank/DDBJ databases">
        <title>Rhizobium wuzhouense sp. nov., isolated from roots of Oryza officinalis.</title>
        <authorList>
            <person name="Yuan T."/>
        </authorList>
    </citation>
    <scope>NUCLEOTIDE SEQUENCE [LARGE SCALE GENOMIC DNA]</scope>
    <source>
        <strain evidence="1 2">W44</strain>
    </source>
</reference>